<feature type="region of interest" description="Disordered" evidence="1">
    <location>
        <begin position="52"/>
        <end position="77"/>
    </location>
</feature>
<name>A0A385FPQ9_9VIRU</name>
<feature type="compositionally biased region" description="Basic and acidic residues" evidence="1">
    <location>
        <begin position="168"/>
        <end position="182"/>
    </location>
</feature>
<dbReference type="InterPro" id="IPR004118">
    <property type="entry name" value="HEV_TT_vir_Orf2/Gyrovir_Vp2_N"/>
</dbReference>
<evidence type="ECO:0000256" key="1">
    <source>
        <dbReference type="SAM" id="MobiDB-lite"/>
    </source>
</evidence>
<sequence>MNSYWEEAWLTSCTAIHDKHCECGDWKNHLWSICALEDAALVAAVESIENAAGDGGGEEATTEDGSTAGDGSAECTSLQPASEIPANRLQRILSEWQDLSHTLGMPDKETCAKKTLTCSVSHLPLSAPSVQLHQKPTRKARSCRNRERKPRKPRKERVRAVSRVPKAVLREMDRLAQRKKEEPESEPSSYFSDTSLTDPWDTSEDDYLSDIDPLINKRKKYYFCLRNLFGGVRGGLPPR</sequence>
<dbReference type="EMBL" id="MH170065">
    <property type="protein sequence ID" value="AXV43481.1"/>
    <property type="molecule type" value="Genomic_DNA"/>
</dbReference>
<feature type="domain" description="Hepatitis TT virus Orf2/Gyrovirus Vp2 N-terminal" evidence="2">
    <location>
        <begin position="4"/>
        <end position="37"/>
    </location>
</feature>
<evidence type="ECO:0000313" key="3">
    <source>
        <dbReference type="EMBL" id="AXV43481.1"/>
    </source>
</evidence>
<accession>A0A385FPQ9</accession>
<feature type="compositionally biased region" description="Basic residues" evidence="1">
    <location>
        <begin position="135"/>
        <end position="157"/>
    </location>
</feature>
<protein>
    <submittedName>
        <fullName evidence="3">ORF2/2</fullName>
    </submittedName>
</protein>
<reference evidence="3" key="1">
    <citation type="submission" date="2018-04" db="EMBL/GenBank/DDBJ databases">
        <title>Virome characterization of sows with stillbirths cases.</title>
        <authorList>
            <person name="Tochetto C."/>
            <person name="Lima D.A."/>
            <person name="Varela A.P.M."/>
            <person name="Loiko M.R."/>
            <person name="Paim W.P."/>
            <person name="Scheffer C.M."/>
            <person name="Cerva C."/>
            <person name="Cibulski S.P."/>
            <person name="Herpich J.I."/>
            <person name="Mayer F.Q."/>
            <person name="Roehe P.M."/>
        </authorList>
    </citation>
    <scope>NUCLEOTIDE SEQUENCE</scope>
    <source>
        <strain evidence="3">RS/4</strain>
    </source>
</reference>
<proteinExistence type="predicted"/>
<organism evidence="3">
    <name type="scientific">Torque teno sus virus 1a</name>
    <dbReference type="NCBI Taxonomy" id="687386"/>
    <lineage>
        <taxon>Viruses</taxon>
        <taxon>Monodnaviria</taxon>
        <taxon>Shotokuvirae</taxon>
        <taxon>Commensaviricota</taxon>
        <taxon>Cardeaviricetes</taxon>
        <taxon>Sanitavirales</taxon>
        <taxon>Anelloviridae</taxon>
        <taxon>Iotatorquevirus</taxon>
        <taxon>Iotatorquevirus suida1a</taxon>
    </lineage>
</organism>
<evidence type="ECO:0000259" key="2">
    <source>
        <dbReference type="Pfam" id="PF02957"/>
    </source>
</evidence>
<dbReference type="Pfam" id="PF02957">
    <property type="entry name" value="TT_ORF2-like"/>
    <property type="match status" value="1"/>
</dbReference>
<feature type="region of interest" description="Disordered" evidence="1">
    <location>
        <begin position="127"/>
        <end position="206"/>
    </location>
</feature>